<evidence type="ECO:0000256" key="4">
    <source>
        <dbReference type="SAM" id="MobiDB-lite"/>
    </source>
</evidence>
<feature type="compositionally biased region" description="Basic and acidic residues" evidence="4">
    <location>
        <begin position="208"/>
        <end position="223"/>
    </location>
</feature>
<feature type="compositionally biased region" description="Basic and acidic residues" evidence="4">
    <location>
        <begin position="187"/>
        <end position="202"/>
    </location>
</feature>
<dbReference type="GO" id="GO:0010215">
    <property type="term" value="P:cellulose microfibril organization"/>
    <property type="evidence" value="ECO:0007669"/>
    <property type="project" value="InterPro"/>
</dbReference>
<sequence length="562" mass="63395">MGFSSVFGYIFLCSSLLFHLHIYKADGYDQLDPHGVIEIKWDILTWVDDTYNAQISVLNKQAFRHIERPGWKLSWTWQNKEVIWSMSGAEATEQGDCTRIKGSTPPHTCEQQPVIIDLLPGAPYKMQTSNCCKGGVLTTEIQDPSKHGAYFQMSVGKALFMEIINGTAKPSVNQTAPAAPAAPPPDDGDKHEKQPDTGKDMRQSPAKDASHDKNHEKKGEDKNKKKHQFNVDGVDGEKKEKEMKNKFHDSHKKRVLIDSDDVGDDAGDGHTNTTGKFQDPVDMIIPQNFSIGLPGYTCGPPERVAPTKFLVDKGRRKTQALYTWKLTCTYSQMQASQTPTCCVSMSSFYNDTIVHCPTCSCACRRDPTKQCIDPTKDLQPLIELPHSEDEVVPPKVRCTEHMCPIRIHWHVKTSYKEYWRVKVTVHNFNFVKNYSDWSLVVQHPNLKSLVQVFSFNYKPLLVFPTNDTGMFWGIPFYNDMLMQSSVEAGNLQTEILLKKDPGFSFGGGFAFPIKISFNGDACVMPPPDQYPRLPNSSFSLSSNSRPILFSLFLLLLSLYIVY</sequence>
<evidence type="ECO:0000256" key="1">
    <source>
        <dbReference type="ARBA" id="ARBA00005507"/>
    </source>
</evidence>
<dbReference type="InterPro" id="IPR056900">
    <property type="entry name" value="COB_C"/>
</dbReference>
<dbReference type="PANTHER" id="PTHR31673">
    <property type="entry name" value="PROTEIN COBRA"/>
    <property type="match status" value="1"/>
</dbReference>
<feature type="compositionally biased region" description="Basic and acidic residues" evidence="4">
    <location>
        <begin position="235"/>
        <end position="248"/>
    </location>
</feature>
<dbReference type="GO" id="GO:0052324">
    <property type="term" value="P:plant-type cell wall cellulose biosynthetic process"/>
    <property type="evidence" value="ECO:0007669"/>
    <property type="project" value="TreeGrafter"/>
</dbReference>
<dbReference type="Gramene" id="RZC73476">
    <property type="protein sequence ID" value="RZC73476"/>
    <property type="gene ID" value="C5167_048956"/>
</dbReference>
<organism evidence="7 8">
    <name type="scientific">Papaver somniferum</name>
    <name type="common">Opium poppy</name>
    <dbReference type="NCBI Taxonomy" id="3469"/>
    <lineage>
        <taxon>Eukaryota</taxon>
        <taxon>Viridiplantae</taxon>
        <taxon>Streptophyta</taxon>
        <taxon>Embryophyta</taxon>
        <taxon>Tracheophyta</taxon>
        <taxon>Spermatophyta</taxon>
        <taxon>Magnoliopsida</taxon>
        <taxon>Ranunculales</taxon>
        <taxon>Papaveraceae</taxon>
        <taxon>Papaveroideae</taxon>
        <taxon>Papaver</taxon>
    </lineage>
</organism>
<dbReference type="Pfam" id="PF04833">
    <property type="entry name" value="COBRA"/>
    <property type="match status" value="2"/>
</dbReference>
<name>A0A4Y7KKT0_PAPSO</name>
<feature type="region of interest" description="Disordered" evidence="4">
    <location>
        <begin position="170"/>
        <end position="279"/>
    </location>
</feature>
<proteinExistence type="inferred from homology"/>
<dbReference type="Proteomes" id="UP000316621">
    <property type="component" value="Chromosome 8"/>
</dbReference>
<dbReference type="OMA" id="TCGNATS"/>
<gene>
    <name evidence="7" type="ORF">C5167_048956</name>
</gene>
<evidence type="ECO:0000313" key="8">
    <source>
        <dbReference type="Proteomes" id="UP000316621"/>
    </source>
</evidence>
<keyword evidence="3" id="KW-0325">Glycoprotein</keyword>
<dbReference type="OrthoDB" id="1901702at2759"/>
<evidence type="ECO:0000259" key="6">
    <source>
        <dbReference type="Pfam" id="PF25079"/>
    </source>
</evidence>
<comment type="similarity">
    <text evidence="1">Belongs to the COBRA family.</text>
</comment>
<accession>A0A4Y7KKT0</accession>
<evidence type="ECO:0000256" key="2">
    <source>
        <dbReference type="ARBA" id="ARBA00022729"/>
    </source>
</evidence>
<feature type="chain" id="PRO_5021196410" description="COBRA C-terminal domain-containing protein" evidence="5">
    <location>
        <begin position="28"/>
        <end position="562"/>
    </location>
</feature>
<evidence type="ECO:0000256" key="3">
    <source>
        <dbReference type="ARBA" id="ARBA00023180"/>
    </source>
</evidence>
<keyword evidence="2 5" id="KW-0732">Signal</keyword>
<dbReference type="Pfam" id="PF25079">
    <property type="entry name" value="COB_C"/>
    <property type="match status" value="1"/>
</dbReference>
<dbReference type="PANTHER" id="PTHR31673:SF30">
    <property type="entry name" value="COBRA-LIKE PROTEIN 6"/>
    <property type="match status" value="1"/>
</dbReference>
<protein>
    <recommendedName>
        <fullName evidence="6">COBRA C-terminal domain-containing protein</fullName>
    </recommendedName>
</protein>
<dbReference type="STRING" id="3469.A0A4Y7KKT0"/>
<dbReference type="EMBL" id="CM010722">
    <property type="protein sequence ID" value="RZC73476.1"/>
    <property type="molecule type" value="Genomic_DNA"/>
</dbReference>
<feature type="signal peptide" evidence="5">
    <location>
        <begin position="1"/>
        <end position="27"/>
    </location>
</feature>
<dbReference type="GO" id="GO:0005886">
    <property type="term" value="C:plasma membrane"/>
    <property type="evidence" value="ECO:0007669"/>
    <property type="project" value="TreeGrafter"/>
</dbReference>
<dbReference type="InterPro" id="IPR006918">
    <property type="entry name" value="COBRA_pln"/>
</dbReference>
<keyword evidence="8" id="KW-1185">Reference proteome</keyword>
<reference evidence="7 8" key="1">
    <citation type="journal article" date="2018" name="Science">
        <title>The opium poppy genome and morphinan production.</title>
        <authorList>
            <person name="Guo L."/>
            <person name="Winzer T."/>
            <person name="Yang X."/>
            <person name="Li Y."/>
            <person name="Ning Z."/>
            <person name="He Z."/>
            <person name="Teodor R."/>
            <person name="Lu Y."/>
            <person name="Bowser T.A."/>
            <person name="Graham I.A."/>
            <person name="Ye K."/>
        </authorList>
    </citation>
    <scope>NUCLEOTIDE SEQUENCE [LARGE SCALE GENOMIC DNA]</scope>
    <source>
        <strain evidence="8">cv. HN1</strain>
        <tissue evidence="7">Leaves</tissue>
    </source>
</reference>
<dbReference type="PIRSF" id="PIRSF038122">
    <property type="entry name" value="COBRA"/>
    <property type="match status" value="1"/>
</dbReference>
<evidence type="ECO:0000256" key="5">
    <source>
        <dbReference type="SAM" id="SignalP"/>
    </source>
</evidence>
<dbReference type="AlphaFoldDB" id="A0A4Y7KKT0"/>
<evidence type="ECO:0000313" key="7">
    <source>
        <dbReference type="EMBL" id="RZC73476.1"/>
    </source>
</evidence>
<feature type="domain" description="COBRA C-terminal" evidence="6">
    <location>
        <begin position="340"/>
        <end position="531"/>
    </location>
</feature>